<dbReference type="Pfam" id="PF05147">
    <property type="entry name" value="LANC_like"/>
    <property type="match status" value="1"/>
</dbReference>
<name>A0A1H5Z3E6_9BACT</name>
<keyword evidence="2" id="KW-1185">Reference proteome</keyword>
<dbReference type="GO" id="GO:0031179">
    <property type="term" value="P:peptide modification"/>
    <property type="evidence" value="ECO:0007669"/>
    <property type="project" value="InterPro"/>
</dbReference>
<proteinExistence type="predicted"/>
<dbReference type="InterPro" id="IPR007822">
    <property type="entry name" value="LANC-like"/>
</dbReference>
<dbReference type="PANTHER" id="PTHR12736">
    <property type="entry name" value="LANC-LIKE PROTEIN"/>
    <property type="match status" value="1"/>
</dbReference>
<organism evidence="1 2">
    <name type="scientific">Bryocella elongata</name>
    <dbReference type="NCBI Taxonomy" id="863522"/>
    <lineage>
        <taxon>Bacteria</taxon>
        <taxon>Pseudomonadati</taxon>
        <taxon>Acidobacteriota</taxon>
        <taxon>Terriglobia</taxon>
        <taxon>Terriglobales</taxon>
        <taxon>Acidobacteriaceae</taxon>
        <taxon>Bryocella</taxon>
    </lineage>
</organism>
<protein>
    <submittedName>
        <fullName evidence="1">Lanthionine synthetase C-like protein</fullName>
    </submittedName>
</protein>
<dbReference type="SMART" id="SM01260">
    <property type="entry name" value="LANC_like"/>
    <property type="match status" value="1"/>
</dbReference>
<gene>
    <name evidence="1" type="ORF">SAMN05421819_2444</name>
</gene>
<dbReference type="PROSITE" id="PS51318">
    <property type="entry name" value="TAT"/>
    <property type="match status" value="1"/>
</dbReference>
<reference evidence="1 2" key="1">
    <citation type="submission" date="2016-10" db="EMBL/GenBank/DDBJ databases">
        <authorList>
            <person name="de Groot N.N."/>
        </authorList>
    </citation>
    <scope>NUCLEOTIDE SEQUENCE [LARGE SCALE GENOMIC DNA]</scope>
    <source>
        <strain evidence="1 2">DSM 22489</strain>
    </source>
</reference>
<dbReference type="PANTHER" id="PTHR12736:SF7">
    <property type="entry name" value="LANC-LIKE PROTEIN 3"/>
    <property type="match status" value="1"/>
</dbReference>
<dbReference type="AlphaFoldDB" id="A0A1H5Z3E6"/>
<dbReference type="Gene3D" id="1.50.10.10">
    <property type="match status" value="2"/>
</dbReference>
<dbReference type="OrthoDB" id="9148343at2"/>
<dbReference type="Proteomes" id="UP000236728">
    <property type="component" value="Unassembled WGS sequence"/>
</dbReference>
<dbReference type="PRINTS" id="PR01950">
    <property type="entry name" value="LANCSUPER"/>
</dbReference>
<evidence type="ECO:0000313" key="1">
    <source>
        <dbReference type="EMBL" id="SEG31099.1"/>
    </source>
</evidence>
<dbReference type="RefSeq" id="WP_103933352.1">
    <property type="nucleotide sequence ID" value="NZ_FNVA01000004.1"/>
</dbReference>
<evidence type="ECO:0000313" key="2">
    <source>
        <dbReference type="Proteomes" id="UP000236728"/>
    </source>
</evidence>
<accession>A0A1H5Z3E6</accession>
<dbReference type="SUPFAM" id="SSF158745">
    <property type="entry name" value="LanC-like"/>
    <property type="match status" value="1"/>
</dbReference>
<dbReference type="GO" id="GO:0005886">
    <property type="term" value="C:plasma membrane"/>
    <property type="evidence" value="ECO:0007669"/>
    <property type="project" value="TreeGrafter"/>
</dbReference>
<dbReference type="InterPro" id="IPR006311">
    <property type="entry name" value="TAT_signal"/>
</dbReference>
<dbReference type="EMBL" id="FNVA01000004">
    <property type="protein sequence ID" value="SEG31099.1"/>
    <property type="molecule type" value="Genomic_DNA"/>
</dbReference>
<dbReference type="CDD" id="cd04434">
    <property type="entry name" value="LanC_like"/>
    <property type="match status" value="1"/>
</dbReference>
<dbReference type="InterPro" id="IPR012341">
    <property type="entry name" value="6hp_glycosidase-like_sf"/>
</dbReference>
<sequence length="501" mass="54245">MHQQGTEAALGITRRSFLRGGALTALGLPTLRGSSEITRNAQVSFKPSADLLAASVQTASWVRSAERRTPQGSFWLPEPDHPEKLATISPAQGLYSGSAGTLLFFLQLAKATQDRSYLEDAKRAADYLASTWREGDEAAQLPAARRYSFYNGLAGTAFALTETWKATGDARYKDAAIAITDKLVEAAQPAGAGIAWSSSPGVGADGGVVLYLLYAANALERGDYRIVAKKAGERIAELGERSPQGGTQWRGGPPPKGLPADTYFPNFEMGTAGIAYVLARLFEETGDARYLDAAKSGAEHLQNIAVVDHDSALIPYRLPDLANIYYLGFCHGPAGSARLFYQLHKITKQDAYLEWTERLAHGVIRSGIPDTQTPGYWNVVCQCCGSAGVTDFFLGLWAATGKDEYYAFANKVAEQTLGQHSNLDGKGYRWYQAWTRVKPWDVNAETGYSIGASGVGSALLHAALAQQGRYEAIVLPDNPFPASRHEDLEAARRPIELEFLP</sequence>
<dbReference type="GO" id="GO:0005975">
    <property type="term" value="P:carbohydrate metabolic process"/>
    <property type="evidence" value="ECO:0007669"/>
    <property type="project" value="InterPro"/>
</dbReference>